<dbReference type="AlphaFoldDB" id="A0AAU9XG34"/>
<comment type="subcellular location">
    <subcellularLocation>
        <location evidence="3">Cytoplasm</location>
    </subcellularLocation>
    <subcellularLocation>
        <location evidence="2">Mitochondrion matrix</location>
    </subcellularLocation>
    <subcellularLocation>
        <location evidence="1">Mitochondrion outer membrane</location>
    </subcellularLocation>
</comment>
<dbReference type="GO" id="GO:0005759">
    <property type="term" value="C:mitochondrial matrix"/>
    <property type="evidence" value="ECO:0007669"/>
    <property type="project" value="UniProtKB-SubCell"/>
</dbReference>
<evidence type="ECO:0000256" key="14">
    <source>
        <dbReference type="SAM" id="MobiDB-lite"/>
    </source>
</evidence>
<dbReference type="InterPro" id="IPR026169">
    <property type="entry name" value="MIEAP"/>
</dbReference>
<evidence type="ECO:0000256" key="13">
    <source>
        <dbReference type="SAM" id="Coils"/>
    </source>
</evidence>
<evidence type="ECO:0000256" key="3">
    <source>
        <dbReference type="ARBA" id="ARBA00004496"/>
    </source>
</evidence>
<accession>A0AAU9XG34</accession>
<keyword evidence="11" id="KW-0472">Membrane</keyword>
<feature type="region of interest" description="Disordered" evidence="14">
    <location>
        <begin position="1"/>
        <end position="24"/>
    </location>
</feature>
<dbReference type="Pfam" id="PF16026">
    <property type="entry name" value="MIEAP"/>
    <property type="match status" value="1"/>
</dbReference>
<dbReference type="GO" id="GO:0005741">
    <property type="term" value="C:mitochondrial outer membrane"/>
    <property type="evidence" value="ECO:0007669"/>
    <property type="project" value="UniProtKB-SubCell"/>
</dbReference>
<reference evidence="16 17" key="1">
    <citation type="submission" date="2022-05" db="EMBL/GenBank/DDBJ databases">
        <authorList>
            <consortium name="Genoscope - CEA"/>
            <person name="William W."/>
        </authorList>
    </citation>
    <scope>NUCLEOTIDE SEQUENCE [LARGE SCALE GENOMIC DNA]</scope>
</reference>
<keyword evidence="10" id="KW-0496">Mitochondrion</keyword>
<evidence type="ECO:0000313" key="16">
    <source>
        <dbReference type="EMBL" id="CAH3146448.1"/>
    </source>
</evidence>
<dbReference type="GO" id="GO:0035694">
    <property type="term" value="P:mitochondrial protein catabolic process"/>
    <property type="evidence" value="ECO:0007669"/>
    <property type="project" value="InterPro"/>
</dbReference>
<feature type="compositionally biased region" description="Basic and acidic residues" evidence="14">
    <location>
        <begin position="9"/>
        <end position="24"/>
    </location>
</feature>
<evidence type="ECO:0000256" key="8">
    <source>
        <dbReference type="ARBA" id="ARBA00023054"/>
    </source>
</evidence>
<dbReference type="InterPro" id="IPR031981">
    <property type="entry name" value="MIEAP_C"/>
</dbReference>
<keyword evidence="7" id="KW-1000">Mitochondrion outer membrane</keyword>
<keyword evidence="8 13" id="KW-0175">Coiled coil</keyword>
<dbReference type="GO" id="GO:0035695">
    <property type="term" value="P:mitophagy by internal vacuole formation"/>
    <property type="evidence" value="ECO:0007669"/>
    <property type="project" value="TreeGrafter"/>
</dbReference>
<keyword evidence="6" id="KW-0963">Cytoplasm</keyword>
<evidence type="ECO:0000256" key="12">
    <source>
        <dbReference type="ARBA" id="ARBA00032687"/>
    </source>
</evidence>
<comment type="caution">
    <text evidence="16">The sequence shown here is derived from an EMBL/GenBank/DDBJ whole genome shotgun (WGS) entry which is preliminary data.</text>
</comment>
<evidence type="ECO:0000256" key="1">
    <source>
        <dbReference type="ARBA" id="ARBA00004294"/>
    </source>
</evidence>
<keyword evidence="17" id="KW-1185">Reference proteome</keyword>
<protein>
    <recommendedName>
        <fullName evidence="5">Mitochondria-eating protein</fullName>
    </recommendedName>
    <alternativeName>
        <fullName evidence="12">Spermatogenesis-associated protein 18</fullName>
    </alternativeName>
</protein>
<sequence length="366" mass="42024">MGSNPSTPSKERFINPEVRYEQSSENRAELLDTSMGERFNVSDLNSFLGYHNTAGRIAEQWFKKVDALSTENHDLKKQTEQLEKQNHSLRQRISDESEINHRCYQSSSEDVTSKNKRSDLIKKFKRMDGAQRRQAIEAFGKTDERNDLWYRKDVTCRIFVVAHDVAKSTKSAFSRSVLPKFFQCAPSLGIIHQTKGSNSPEASELFERGMKQSLSREMESLLLGESFQVACSSVLKEMAVSCDLTALEEKTLAELKKFRDQWIKDDPLLPYLDDDILSKMKNFITECVQISWRMVNQLPPIKIVLANKMHGERFEEFFEKEEEELKEKVPAMTICVWPALTDSKGNEVLAKGKAAIIPRRQTHTSV</sequence>
<evidence type="ECO:0000256" key="7">
    <source>
        <dbReference type="ARBA" id="ARBA00022787"/>
    </source>
</evidence>
<gene>
    <name evidence="16" type="ORF">PMEA_00022995</name>
</gene>
<evidence type="ECO:0000256" key="9">
    <source>
        <dbReference type="ARBA" id="ARBA00023121"/>
    </source>
</evidence>
<feature type="coiled-coil region" evidence="13">
    <location>
        <begin position="58"/>
        <end position="99"/>
    </location>
</feature>
<dbReference type="GO" id="GO:0008289">
    <property type="term" value="F:lipid binding"/>
    <property type="evidence" value="ECO:0007669"/>
    <property type="project" value="UniProtKB-KW"/>
</dbReference>
<evidence type="ECO:0000259" key="15">
    <source>
        <dbReference type="Pfam" id="PF16026"/>
    </source>
</evidence>
<comment type="similarity">
    <text evidence="4">Belongs to the MIEAP family.</text>
</comment>
<evidence type="ECO:0000256" key="6">
    <source>
        <dbReference type="ARBA" id="ARBA00022490"/>
    </source>
</evidence>
<dbReference type="PANTHER" id="PTHR21771:SF0">
    <property type="entry name" value="MITOCHONDRIA-EATING PROTEIN"/>
    <property type="match status" value="1"/>
</dbReference>
<proteinExistence type="inferred from homology"/>
<feature type="domain" description="Mitochondria-eating protein C-terminal" evidence="15">
    <location>
        <begin position="279"/>
        <end position="353"/>
    </location>
</feature>
<evidence type="ECO:0000256" key="2">
    <source>
        <dbReference type="ARBA" id="ARBA00004305"/>
    </source>
</evidence>
<evidence type="ECO:0000256" key="5">
    <source>
        <dbReference type="ARBA" id="ARBA00019863"/>
    </source>
</evidence>
<organism evidence="16 17">
    <name type="scientific">Pocillopora meandrina</name>
    <dbReference type="NCBI Taxonomy" id="46732"/>
    <lineage>
        <taxon>Eukaryota</taxon>
        <taxon>Metazoa</taxon>
        <taxon>Cnidaria</taxon>
        <taxon>Anthozoa</taxon>
        <taxon>Hexacorallia</taxon>
        <taxon>Scleractinia</taxon>
        <taxon>Astrocoeniina</taxon>
        <taxon>Pocilloporidae</taxon>
        <taxon>Pocillopora</taxon>
    </lineage>
</organism>
<dbReference type="Proteomes" id="UP001159428">
    <property type="component" value="Unassembled WGS sequence"/>
</dbReference>
<evidence type="ECO:0000256" key="11">
    <source>
        <dbReference type="ARBA" id="ARBA00023136"/>
    </source>
</evidence>
<keyword evidence="9" id="KW-0446">Lipid-binding</keyword>
<evidence type="ECO:0000256" key="4">
    <source>
        <dbReference type="ARBA" id="ARBA00008233"/>
    </source>
</evidence>
<name>A0AAU9XG34_9CNID</name>
<evidence type="ECO:0000256" key="10">
    <source>
        <dbReference type="ARBA" id="ARBA00023128"/>
    </source>
</evidence>
<dbReference type="EMBL" id="CALNXJ010000041">
    <property type="protein sequence ID" value="CAH3146448.1"/>
    <property type="molecule type" value="Genomic_DNA"/>
</dbReference>
<evidence type="ECO:0000313" key="17">
    <source>
        <dbReference type="Proteomes" id="UP001159428"/>
    </source>
</evidence>
<dbReference type="PANTHER" id="PTHR21771">
    <property type="entry name" value="MITOCHONDRIA-EATING PROTEIN-RELATED"/>
    <property type="match status" value="1"/>
</dbReference>